<name>A0A6J5RMI3_9CAUD</name>
<organism evidence="1">
    <name type="scientific">uncultured Caudovirales phage</name>
    <dbReference type="NCBI Taxonomy" id="2100421"/>
    <lineage>
        <taxon>Viruses</taxon>
        <taxon>Duplodnaviria</taxon>
        <taxon>Heunggongvirae</taxon>
        <taxon>Uroviricota</taxon>
        <taxon>Caudoviricetes</taxon>
        <taxon>Peduoviridae</taxon>
        <taxon>Maltschvirus</taxon>
        <taxon>Maltschvirus maltsch</taxon>
    </lineage>
</organism>
<dbReference type="EMBL" id="LR797239">
    <property type="protein sequence ID" value="CAB4195467.1"/>
    <property type="molecule type" value="Genomic_DNA"/>
</dbReference>
<sequence>MTTSEAKCPICGAEPLGDVDASMSDRLAAARSAQQTGCGHQATELLLSLLAGAHAKGVESASDKVASVIITLNYTAEEEDGDKYYAGFVLSDGVDEPPFYRMSEPAESVTQAIVNLLVTMHDELLLGQAKAEQVH</sequence>
<evidence type="ECO:0000313" key="1">
    <source>
        <dbReference type="EMBL" id="CAB4195467.1"/>
    </source>
</evidence>
<proteinExistence type="predicted"/>
<protein>
    <submittedName>
        <fullName evidence="1">Uncharacterized protein</fullName>
    </submittedName>
</protein>
<dbReference type="EMBL" id="LR797355">
    <property type="protein sequence ID" value="CAB4205150.1"/>
    <property type="molecule type" value="Genomic_DNA"/>
</dbReference>
<reference evidence="1" key="1">
    <citation type="submission" date="2020-05" db="EMBL/GenBank/DDBJ databases">
        <authorList>
            <person name="Chiriac C."/>
            <person name="Salcher M."/>
            <person name="Ghai R."/>
            <person name="Kavagutti S V."/>
        </authorList>
    </citation>
    <scope>NUCLEOTIDE SEQUENCE</scope>
</reference>
<gene>
    <name evidence="1" type="ORF">UFOVP1287_10</name>
    <name evidence="2" type="ORF">UFOVP1408_30</name>
</gene>
<accession>A0A6J5RMI3</accession>
<evidence type="ECO:0000313" key="2">
    <source>
        <dbReference type="EMBL" id="CAB4205150.1"/>
    </source>
</evidence>